<sequence>MSGQNNSSESDPTLDDTLAQDEVKIDAAPGRRRKKEKRKLKASEMPTLDKLAARCVIDTGLTPLTPRLTAQESFCELIRWWKDKIMESAGTQLTDFDVVMKKRANHYDAKIPAEIAFTAQDGSGKPLGYVHFMNKRDGKGGTVTVAVRDVTPLQPSMVVPDDERPKEPQDFRFTHRSELGLGRAVLNFLGAGTNHAVTCRTGGHRYRFNYGKEGQLMAFVTIMNQEKVNQFRRSTVPQGSLYVPFQPHPETDSIFNIGPDNEVGRSGRGKYIYRSSVTPREFNIWCECALFLQGIKNDEIVKTEMGDLILNPKSRGKIYFKSFLLSDTTRRGYASLSERPLRFGYNILYGTPDEMMKHMSSLEEECQAIIILDDWGWGDVELAAQFIKKDTISLLGDYLFLDRSKWYYPTGSRPDSEYLKNLSNLGRQALELRDTYYSILTPYKTVNRKLYQYIPRVLNAKPASIPDTVFAAFVDNALRSCLSACKHTETLRVMFFDARGLPHWTVLVDDNVVRVPNKWLDQENLGLIHDVLRGDELLANLMMSVTSAVFHLVLKQVAIDKESFGRHKATAMERLEDYAREVVDSKMLNLSFEPGSGANLANVSWETTFSSWNVSNYHVQLHQTETCRDHQNAVLVRDILPTSLTCINDTCHIERVFVTQDFRRHCIKDCILGKEYFGIVYNPDEPLSIPLVTSTFTVPADVNTADDYDVEMALEDLEDLQSRLSS</sequence>
<evidence type="ECO:0000313" key="2">
    <source>
        <dbReference type="EMBL" id="KAF5565408.1"/>
    </source>
</evidence>
<protein>
    <submittedName>
        <fullName evidence="2">Uncharacterized protein</fullName>
    </submittedName>
</protein>
<gene>
    <name evidence="2" type="ORF">FNAPI_1650</name>
</gene>
<organism evidence="2 3">
    <name type="scientific">Fusarium napiforme</name>
    <dbReference type="NCBI Taxonomy" id="42672"/>
    <lineage>
        <taxon>Eukaryota</taxon>
        <taxon>Fungi</taxon>
        <taxon>Dikarya</taxon>
        <taxon>Ascomycota</taxon>
        <taxon>Pezizomycotina</taxon>
        <taxon>Sordariomycetes</taxon>
        <taxon>Hypocreomycetidae</taxon>
        <taxon>Hypocreales</taxon>
        <taxon>Nectriaceae</taxon>
        <taxon>Fusarium</taxon>
        <taxon>Fusarium fujikuroi species complex</taxon>
    </lineage>
</organism>
<feature type="region of interest" description="Disordered" evidence="1">
    <location>
        <begin position="1"/>
        <end position="42"/>
    </location>
</feature>
<accession>A0A8H5K1W8</accession>
<evidence type="ECO:0000256" key="1">
    <source>
        <dbReference type="SAM" id="MobiDB-lite"/>
    </source>
</evidence>
<dbReference type="Proteomes" id="UP000574317">
    <property type="component" value="Unassembled WGS sequence"/>
</dbReference>
<dbReference type="AlphaFoldDB" id="A0A8H5K1W8"/>
<feature type="compositionally biased region" description="Basic residues" evidence="1">
    <location>
        <begin position="30"/>
        <end position="40"/>
    </location>
</feature>
<comment type="caution">
    <text evidence="2">The sequence shown here is derived from an EMBL/GenBank/DDBJ whole genome shotgun (WGS) entry which is preliminary data.</text>
</comment>
<evidence type="ECO:0000313" key="3">
    <source>
        <dbReference type="Proteomes" id="UP000574317"/>
    </source>
</evidence>
<name>A0A8H5K1W8_9HYPO</name>
<keyword evidence="3" id="KW-1185">Reference proteome</keyword>
<feature type="compositionally biased region" description="Polar residues" evidence="1">
    <location>
        <begin position="1"/>
        <end position="11"/>
    </location>
</feature>
<proteinExistence type="predicted"/>
<dbReference type="EMBL" id="JAAOAO010000057">
    <property type="protein sequence ID" value="KAF5565408.1"/>
    <property type="molecule type" value="Genomic_DNA"/>
</dbReference>
<reference evidence="2 3" key="1">
    <citation type="submission" date="2020-05" db="EMBL/GenBank/DDBJ databases">
        <title>Identification and distribution of gene clusters putatively required for synthesis of sphingolipid metabolism inhibitors in phylogenetically diverse species of the filamentous fungus Fusarium.</title>
        <authorList>
            <person name="Kim H.-S."/>
            <person name="Busman M."/>
            <person name="Brown D.W."/>
            <person name="Divon H."/>
            <person name="Uhlig S."/>
            <person name="Proctor R.H."/>
        </authorList>
    </citation>
    <scope>NUCLEOTIDE SEQUENCE [LARGE SCALE GENOMIC DNA]</scope>
    <source>
        <strain evidence="2 3">NRRL 25196</strain>
    </source>
</reference>